<gene>
    <name evidence="1" type="ORF">AFUS01_LOCUS46232</name>
</gene>
<protein>
    <submittedName>
        <fullName evidence="1">Uncharacterized protein</fullName>
    </submittedName>
</protein>
<sequence>MDPPKPKTRLLRQNTSVEKDLGELWIKAKHLYHEEFKQDFTALKEEAVAKASTAKPLKYEKQLEDIHRKVISTVLQCMESEEGLEVEQRRKLRGSLDFQRENVGNFEGHWIFSERSIGTNFGFTSTPRPGPPLE</sequence>
<evidence type="ECO:0000313" key="2">
    <source>
        <dbReference type="Proteomes" id="UP000708208"/>
    </source>
</evidence>
<proteinExistence type="predicted"/>
<dbReference type="EMBL" id="CAJVCH010571270">
    <property type="protein sequence ID" value="CAG7837063.1"/>
    <property type="molecule type" value="Genomic_DNA"/>
</dbReference>
<organism evidence="1 2">
    <name type="scientific">Allacma fusca</name>
    <dbReference type="NCBI Taxonomy" id="39272"/>
    <lineage>
        <taxon>Eukaryota</taxon>
        <taxon>Metazoa</taxon>
        <taxon>Ecdysozoa</taxon>
        <taxon>Arthropoda</taxon>
        <taxon>Hexapoda</taxon>
        <taxon>Collembola</taxon>
        <taxon>Symphypleona</taxon>
        <taxon>Sminthuridae</taxon>
        <taxon>Allacma</taxon>
    </lineage>
</organism>
<comment type="caution">
    <text evidence="1">The sequence shown here is derived from an EMBL/GenBank/DDBJ whole genome shotgun (WGS) entry which is preliminary data.</text>
</comment>
<reference evidence="1" key="1">
    <citation type="submission" date="2021-06" db="EMBL/GenBank/DDBJ databases">
        <authorList>
            <person name="Hodson N. C."/>
            <person name="Mongue J. A."/>
            <person name="Jaron S. K."/>
        </authorList>
    </citation>
    <scope>NUCLEOTIDE SEQUENCE</scope>
</reference>
<dbReference type="Proteomes" id="UP000708208">
    <property type="component" value="Unassembled WGS sequence"/>
</dbReference>
<name>A0A8J2LK62_9HEXA</name>
<dbReference type="AlphaFoldDB" id="A0A8J2LK62"/>
<accession>A0A8J2LK62</accession>
<evidence type="ECO:0000313" key="1">
    <source>
        <dbReference type="EMBL" id="CAG7837063.1"/>
    </source>
</evidence>
<keyword evidence="2" id="KW-1185">Reference proteome</keyword>